<protein>
    <recommendedName>
        <fullName evidence="6">AN1-type domain-containing protein</fullName>
    </recommendedName>
</protein>
<name>A0A7G3ZN11_9SACH</name>
<accession>A0A7G3ZN11</accession>
<dbReference type="Pfam" id="PF01428">
    <property type="entry name" value="zf-AN1"/>
    <property type="match status" value="1"/>
</dbReference>
<dbReference type="EMBL" id="CP059253">
    <property type="protein sequence ID" value="QLL34897.1"/>
    <property type="molecule type" value="Genomic_DNA"/>
</dbReference>
<sequence>MNTDQVRVAEKPQEAAGGMSKEDLASVEKLGKTGTDTSSSSYGQESISPAIVPTRSNTGLNSSKVSKKTSKKKKNACYFDKCSSAASKFIGDCNFCKGHFCSKHRLMENHACEGLTSCKEAMHKRNADKLAREQTRVPKIQI</sequence>
<dbReference type="OrthoDB" id="428577at2759"/>
<evidence type="ECO:0000256" key="5">
    <source>
        <dbReference type="SAM" id="MobiDB-lite"/>
    </source>
</evidence>
<dbReference type="Proteomes" id="UP000515788">
    <property type="component" value="Chromosome 8"/>
</dbReference>
<dbReference type="PROSITE" id="PS51039">
    <property type="entry name" value="ZF_AN1"/>
    <property type="match status" value="1"/>
</dbReference>
<dbReference type="InterPro" id="IPR000058">
    <property type="entry name" value="Znf_AN1"/>
</dbReference>
<dbReference type="KEGG" id="tgb:HG536_0H02720"/>
<organism evidence="7 8">
    <name type="scientific">Torulaspora globosa</name>
    <dbReference type="NCBI Taxonomy" id="48254"/>
    <lineage>
        <taxon>Eukaryota</taxon>
        <taxon>Fungi</taxon>
        <taxon>Dikarya</taxon>
        <taxon>Ascomycota</taxon>
        <taxon>Saccharomycotina</taxon>
        <taxon>Saccharomycetes</taxon>
        <taxon>Saccharomycetales</taxon>
        <taxon>Saccharomycetaceae</taxon>
        <taxon>Torulaspora</taxon>
    </lineage>
</organism>
<evidence type="ECO:0000256" key="1">
    <source>
        <dbReference type="ARBA" id="ARBA00022723"/>
    </source>
</evidence>
<evidence type="ECO:0000256" key="2">
    <source>
        <dbReference type="ARBA" id="ARBA00022771"/>
    </source>
</evidence>
<proteinExistence type="predicted"/>
<evidence type="ECO:0000313" key="7">
    <source>
        <dbReference type="EMBL" id="QLL34897.1"/>
    </source>
</evidence>
<dbReference type="InterPro" id="IPR035896">
    <property type="entry name" value="AN1-like_Znf"/>
</dbReference>
<dbReference type="FunFam" id="4.10.1110.10:FF:000008">
    <property type="entry name" value="YOR052C-like protein"/>
    <property type="match status" value="1"/>
</dbReference>
<reference evidence="7 8" key="1">
    <citation type="submission" date="2020-06" db="EMBL/GenBank/DDBJ databases">
        <title>The yeast mating-type switching endonuclease HO is a domesticated member of an unorthodox homing genetic element family.</title>
        <authorList>
            <person name="Coughlan A.Y."/>
            <person name="Lombardi L."/>
            <person name="Braun-Galleani S."/>
            <person name="Martos A.R."/>
            <person name="Galeote V."/>
            <person name="Bigey F."/>
            <person name="Dequin S."/>
            <person name="Byrne K.P."/>
            <person name="Wolfe K.H."/>
        </authorList>
    </citation>
    <scope>NUCLEOTIDE SEQUENCE [LARGE SCALE GENOMIC DNA]</scope>
    <source>
        <strain evidence="7 8">CBS764</strain>
    </source>
</reference>
<feature type="domain" description="AN1-type" evidence="6">
    <location>
        <begin position="71"/>
        <end position="120"/>
    </location>
</feature>
<dbReference type="SMART" id="SM00154">
    <property type="entry name" value="ZnF_AN1"/>
    <property type="match status" value="1"/>
</dbReference>
<feature type="compositionally biased region" description="Polar residues" evidence="5">
    <location>
        <begin position="34"/>
        <end position="47"/>
    </location>
</feature>
<dbReference type="Gene3D" id="4.10.1110.10">
    <property type="entry name" value="AN1-like Zinc finger"/>
    <property type="match status" value="1"/>
</dbReference>
<feature type="region of interest" description="Disordered" evidence="5">
    <location>
        <begin position="1"/>
        <end position="73"/>
    </location>
</feature>
<evidence type="ECO:0000259" key="6">
    <source>
        <dbReference type="PROSITE" id="PS51039"/>
    </source>
</evidence>
<dbReference type="GeneID" id="59328163"/>
<gene>
    <name evidence="7" type="ORF">HG536_0H02720</name>
</gene>
<keyword evidence="1" id="KW-0479">Metal-binding</keyword>
<dbReference type="GO" id="GO:0008270">
    <property type="term" value="F:zinc ion binding"/>
    <property type="evidence" value="ECO:0007669"/>
    <property type="project" value="UniProtKB-KW"/>
</dbReference>
<keyword evidence="8" id="KW-1185">Reference proteome</keyword>
<evidence type="ECO:0000256" key="4">
    <source>
        <dbReference type="PROSITE-ProRule" id="PRU00449"/>
    </source>
</evidence>
<evidence type="ECO:0000313" key="8">
    <source>
        <dbReference type="Proteomes" id="UP000515788"/>
    </source>
</evidence>
<feature type="compositionally biased region" description="Basic and acidic residues" evidence="5">
    <location>
        <begin position="20"/>
        <end position="31"/>
    </location>
</feature>
<dbReference type="RefSeq" id="XP_037141571.1">
    <property type="nucleotide sequence ID" value="XM_037285675.1"/>
</dbReference>
<dbReference type="AlphaFoldDB" id="A0A7G3ZN11"/>
<keyword evidence="2 4" id="KW-0863">Zinc-finger</keyword>
<evidence type="ECO:0000256" key="3">
    <source>
        <dbReference type="ARBA" id="ARBA00022833"/>
    </source>
</evidence>
<keyword evidence="3" id="KW-0862">Zinc</keyword>
<dbReference type="SUPFAM" id="SSF118310">
    <property type="entry name" value="AN1-like Zinc finger"/>
    <property type="match status" value="1"/>
</dbReference>